<sequence>MSVLPLMPPQFIGNPNFFSLNFNRRVETKCDAVFLSNSAYTIRVICISLKYAADTFMAEIVMQNRDGLHFENANLFRVFGGGGGVSFSVRKNKWQRNPPEAPSKPLMSHPLWKRKALLAKERVFVKDSEYTHTLKERERQQMETETLSRCANEKFAFNDDGSIPNSTNLF</sequence>
<evidence type="ECO:0000313" key="1">
    <source>
        <dbReference type="EMBL" id="KZS13044.1"/>
    </source>
</evidence>
<accession>A0A164W8E3</accession>
<keyword evidence="2" id="KW-1185">Reference proteome</keyword>
<protein>
    <submittedName>
        <fullName evidence="1">Uncharacterized protein</fullName>
    </submittedName>
</protein>
<gene>
    <name evidence="1" type="ORF">APZ42_021919</name>
</gene>
<dbReference type="AlphaFoldDB" id="A0A164W8E3"/>
<dbReference type="EMBL" id="LRGB01001299">
    <property type="protein sequence ID" value="KZS13044.1"/>
    <property type="molecule type" value="Genomic_DNA"/>
</dbReference>
<comment type="caution">
    <text evidence="1">The sequence shown here is derived from an EMBL/GenBank/DDBJ whole genome shotgun (WGS) entry which is preliminary data.</text>
</comment>
<organism evidence="1 2">
    <name type="scientific">Daphnia magna</name>
    <dbReference type="NCBI Taxonomy" id="35525"/>
    <lineage>
        <taxon>Eukaryota</taxon>
        <taxon>Metazoa</taxon>
        <taxon>Ecdysozoa</taxon>
        <taxon>Arthropoda</taxon>
        <taxon>Crustacea</taxon>
        <taxon>Branchiopoda</taxon>
        <taxon>Diplostraca</taxon>
        <taxon>Cladocera</taxon>
        <taxon>Anomopoda</taxon>
        <taxon>Daphniidae</taxon>
        <taxon>Daphnia</taxon>
    </lineage>
</organism>
<dbReference type="Proteomes" id="UP000076858">
    <property type="component" value="Unassembled WGS sequence"/>
</dbReference>
<evidence type="ECO:0000313" key="2">
    <source>
        <dbReference type="Proteomes" id="UP000076858"/>
    </source>
</evidence>
<proteinExistence type="predicted"/>
<name>A0A164W8E3_9CRUS</name>
<reference evidence="1 2" key="1">
    <citation type="submission" date="2016-03" db="EMBL/GenBank/DDBJ databases">
        <title>EvidentialGene: Evidence-directed Construction of Genes on Genomes.</title>
        <authorList>
            <person name="Gilbert D.G."/>
            <person name="Choi J.-H."/>
            <person name="Mockaitis K."/>
            <person name="Colbourne J."/>
            <person name="Pfrender M."/>
        </authorList>
    </citation>
    <scope>NUCLEOTIDE SEQUENCE [LARGE SCALE GENOMIC DNA]</scope>
    <source>
        <strain evidence="1 2">Xinb3</strain>
        <tissue evidence="1">Complete organism</tissue>
    </source>
</reference>